<evidence type="ECO:0000256" key="3">
    <source>
        <dbReference type="ARBA" id="ARBA00022801"/>
    </source>
</evidence>
<dbReference type="EMBL" id="KI685677">
    <property type="protein sequence ID" value="ETK89367.1"/>
    <property type="molecule type" value="Genomic_DNA"/>
</dbReference>
<keyword evidence="2" id="KW-0645">Protease</keyword>
<dbReference type="InterPro" id="IPR003653">
    <property type="entry name" value="Peptidase_C48_C"/>
</dbReference>
<keyword evidence="3" id="KW-0378">Hydrolase</keyword>
<sequence>MTVATKVDQMFPVKLDKNMKKQGLMNDVVITINPKLWKFSGDYACAMTAFYDMKAKCRSWIEDRKWLEQDWRKIDSVVELFDVATNTAGLVPDAVRIRYQEVANDAISKFASSPLRTTFVTRSNTLWLGFDNIIGALCQGWLNDSAVDFCLEAIVGSIGQSLMLSTLLGVVGWPTSPKTQILYTKFIVHPVSLSANHWGLITVRLYCDVATKTLQVQVFMYEPLIDEEYQEQMIASGKEFCNTRERIIGYQVTISPVERIKTPQQPDAISCGVLVIAQAYSYLTESMRLQEHGVSKRDVGVMRLRMIWMVVSHSKERSNSVYDADKANRIRELLQKQLG</sequence>
<dbReference type="Pfam" id="PF02902">
    <property type="entry name" value="Peptidase_C48"/>
    <property type="match status" value="1"/>
</dbReference>
<dbReference type="SUPFAM" id="SSF54001">
    <property type="entry name" value="Cysteine proteinases"/>
    <property type="match status" value="1"/>
</dbReference>
<accession>W2H2B3</accession>
<dbReference type="GO" id="GO:0008234">
    <property type="term" value="F:cysteine-type peptidase activity"/>
    <property type="evidence" value="ECO:0007669"/>
    <property type="project" value="InterPro"/>
</dbReference>
<dbReference type="Proteomes" id="UP000053236">
    <property type="component" value="Unassembled WGS sequence"/>
</dbReference>
<dbReference type="VEuPathDB" id="FungiDB:PPTG_02778"/>
<proteinExistence type="inferred from homology"/>
<comment type="similarity">
    <text evidence="1">Belongs to the peptidase C48 family.</text>
</comment>
<reference evidence="5" key="1">
    <citation type="submission" date="2013-11" db="EMBL/GenBank/DDBJ databases">
        <title>The Genome Sequence of Phytophthora parasitica CJ02B3.</title>
        <authorList>
            <consortium name="The Broad Institute Genomics Platform"/>
            <person name="Russ C."/>
            <person name="Tyler B."/>
            <person name="Panabieres F."/>
            <person name="Shan W."/>
            <person name="Tripathy S."/>
            <person name="Grunwald N."/>
            <person name="Machado M."/>
            <person name="Johnson C.S."/>
            <person name="Arredondo F."/>
            <person name="Hong C."/>
            <person name="Coffey M."/>
            <person name="Young S.K."/>
            <person name="Zeng Q."/>
            <person name="Gargeya S."/>
            <person name="Fitzgerald M."/>
            <person name="Abouelleil A."/>
            <person name="Alvarado L."/>
            <person name="Chapman S.B."/>
            <person name="Gainer-Dewar J."/>
            <person name="Goldberg J."/>
            <person name="Griggs A."/>
            <person name="Gujja S."/>
            <person name="Hansen M."/>
            <person name="Howarth C."/>
            <person name="Imamovic A."/>
            <person name="Ireland A."/>
            <person name="Larimer J."/>
            <person name="McCowan C."/>
            <person name="Murphy C."/>
            <person name="Pearson M."/>
            <person name="Poon T.W."/>
            <person name="Priest M."/>
            <person name="Roberts A."/>
            <person name="Saif S."/>
            <person name="Shea T."/>
            <person name="Sykes S."/>
            <person name="Wortman J."/>
            <person name="Nusbaum C."/>
            <person name="Birren B."/>
        </authorList>
    </citation>
    <scope>NUCLEOTIDE SEQUENCE [LARGE SCALE GENOMIC DNA]</scope>
    <source>
        <strain evidence="5">CJ02B3</strain>
    </source>
</reference>
<name>W2H2B3_PHYNI</name>
<dbReference type="InterPro" id="IPR038765">
    <property type="entry name" value="Papain-like_cys_pep_sf"/>
</dbReference>
<evidence type="ECO:0000313" key="5">
    <source>
        <dbReference type="EMBL" id="ETK89367.1"/>
    </source>
</evidence>
<dbReference type="Gene3D" id="3.40.395.10">
    <property type="entry name" value="Adenoviral Proteinase, Chain A"/>
    <property type="match status" value="1"/>
</dbReference>
<evidence type="ECO:0000256" key="2">
    <source>
        <dbReference type="ARBA" id="ARBA00022670"/>
    </source>
</evidence>
<evidence type="ECO:0000259" key="4">
    <source>
        <dbReference type="PROSITE" id="PS50600"/>
    </source>
</evidence>
<dbReference type="AlphaFoldDB" id="W2H2B3"/>
<feature type="domain" description="Ubiquitin-like protease family profile" evidence="4">
    <location>
        <begin position="95"/>
        <end position="282"/>
    </location>
</feature>
<gene>
    <name evidence="5" type="ORF">L915_06557</name>
</gene>
<organism evidence="5">
    <name type="scientific">Phytophthora nicotianae</name>
    <name type="common">Potato buckeye rot agent</name>
    <name type="synonym">Phytophthora parasitica</name>
    <dbReference type="NCBI Taxonomy" id="4792"/>
    <lineage>
        <taxon>Eukaryota</taxon>
        <taxon>Sar</taxon>
        <taxon>Stramenopiles</taxon>
        <taxon>Oomycota</taxon>
        <taxon>Peronosporomycetes</taxon>
        <taxon>Peronosporales</taxon>
        <taxon>Peronosporaceae</taxon>
        <taxon>Phytophthora</taxon>
    </lineage>
</organism>
<evidence type="ECO:0000256" key="1">
    <source>
        <dbReference type="ARBA" id="ARBA00005234"/>
    </source>
</evidence>
<dbReference type="GO" id="GO:0006508">
    <property type="term" value="P:proteolysis"/>
    <property type="evidence" value="ECO:0007669"/>
    <property type="project" value="UniProtKB-KW"/>
</dbReference>
<dbReference type="PROSITE" id="PS50600">
    <property type="entry name" value="ULP_PROTEASE"/>
    <property type="match status" value="1"/>
</dbReference>
<protein>
    <recommendedName>
        <fullName evidence="4">Ubiquitin-like protease family profile domain-containing protein</fullName>
    </recommendedName>
</protein>